<dbReference type="GO" id="GO:0016853">
    <property type="term" value="F:isomerase activity"/>
    <property type="evidence" value="ECO:0007669"/>
    <property type="project" value="UniProtKB-KW"/>
</dbReference>
<dbReference type="InterPro" id="IPR054566">
    <property type="entry name" value="ManC/GMP-like_b-helix"/>
</dbReference>
<comment type="similarity">
    <text evidence="1 8">Belongs to the mannose-6-phosphate isomerase type 2 family.</text>
</comment>
<dbReference type="AlphaFoldDB" id="Q0ALW7"/>
<dbReference type="PANTHER" id="PTHR46390">
    <property type="entry name" value="MANNOSE-1-PHOSPHATE GUANYLYLTRANSFERASE"/>
    <property type="match status" value="1"/>
</dbReference>
<dbReference type="Pfam" id="PF00483">
    <property type="entry name" value="NTP_transferase"/>
    <property type="match status" value="1"/>
</dbReference>
<dbReference type="Gene3D" id="3.90.550.10">
    <property type="entry name" value="Spore Coat Polysaccharide Biosynthesis Protein SpsA, Chain A"/>
    <property type="match status" value="1"/>
</dbReference>
<evidence type="ECO:0000256" key="8">
    <source>
        <dbReference type="RuleBase" id="RU004190"/>
    </source>
</evidence>
<keyword evidence="3 11" id="KW-0808">Transferase</keyword>
<keyword evidence="6" id="KW-0342">GTP-binding</keyword>
<dbReference type="Pfam" id="PF22640">
    <property type="entry name" value="ManC_GMP_beta-helix"/>
    <property type="match status" value="1"/>
</dbReference>
<evidence type="ECO:0000256" key="6">
    <source>
        <dbReference type="ARBA" id="ARBA00023134"/>
    </source>
</evidence>
<evidence type="ECO:0000256" key="5">
    <source>
        <dbReference type="ARBA" id="ARBA00022741"/>
    </source>
</evidence>
<evidence type="ECO:0000259" key="10">
    <source>
        <dbReference type="Pfam" id="PF22640"/>
    </source>
</evidence>
<dbReference type="SUPFAM" id="SSF159283">
    <property type="entry name" value="Guanosine diphospho-D-mannose pyrophosphorylase/mannose-6-phosphate isomerase linker domain"/>
    <property type="match status" value="1"/>
</dbReference>
<dbReference type="GO" id="GO:0000271">
    <property type="term" value="P:polysaccharide biosynthetic process"/>
    <property type="evidence" value="ECO:0007669"/>
    <property type="project" value="InterPro"/>
</dbReference>
<evidence type="ECO:0000259" key="9">
    <source>
        <dbReference type="Pfam" id="PF00483"/>
    </source>
</evidence>
<dbReference type="InterPro" id="IPR006375">
    <property type="entry name" value="Man1P_GuaTrfase/Man6P_Isoase"/>
</dbReference>
<keyword evidence="4 11" id="KW-0548">Nucleotidyltransferase</keyword>
<keyword evidence="12" id="KW-1185">Reference proteome</keyword>
<dbReference type="Proteomes" id="UP000001964">
    <property type="component" value="Chromosome"/>
</dbReference>
<evidence type="ECO:0000256" key="7">
    <source>
        <dbReference type="ARBA" id="ARBA00047343"/>
    </source>
</evidence>
<dbReference type="KEGG" id="mmr:Mmar10_2434"/>
<proteinExistence type="inferred from homology"/>
<dbReference type="HOGENOM" id="CLU_035527_0_0_5"/>
<dbReference type="EC" id="2.7.7.13" evidence="2"/>
<dbReference type="GO" id="GO:0009298">
    <property type="term" value="P:GDP-mannose biosynthetic process"/>
    <property type="evidence" value="ECO:0007669"/>
    <property type="project" value="TreeGrafter"/>
</dbReference>
<dbReference type="InterPro" id="IPR049577">
    <property type="entry name" value="GMPP_N"/>
</dbReference>
<accession>Q0ALW7</accession>
<dbReference type="CDD" id="cd02509">
    <property type="entry name" value="GDP-M1P_Guanylyltransferase"/>
    <property type="match status" value="1"/>
</dbReference>
<organism evidence="11 12">
    <name type="scientific">Maricaulis maris (strain MCS10)</name>
    <name type="common">Caulobacter maris</name>
    <dbReference type="NCBI Taxonomy" id="394221"/>
    <lineage>
        <taxon>Bacteria</taxon>
        <taxon>Pseudomonadati</taxon>
        <taxon>Pseudomonadota</taxon>
        <taxon>Alphaproteobacteria</taxon>
        <taxon>Maricaulales</taxon>
        <taxon>Maricaulaceae</taxon>
        <taxon>Maricaulis</taxon>
    </lineage>
</organism>
<evidence type="ECO:0000256" key="3">
    <source>
        <dbReference type="ARBA" id="ARBA00022679"/>
    </source>
</evidence>
<evidence type="ECO:0000256" key="1">
    <source>
        <dbReference type="ARBA" id="ARBA00006115"/>
    </source>
</evidence>
<feature type="domain" description="Nucleotidyl transferase" evidence="9">
    <location>
        <begin position="6"/>
        <end position="289"/>
    </location>
</feature>
<dbReference type="STRING" id="394221.Mmar10_2434"/>
<gene>
    <name evidence="11" type="ordered locus">Mmar10_2434</name>
</gene>
<keyword evidence="11" id="KW-0413">Isomerase</keyword>
<dbReference type="InterPro" id="IPR029044">
    <property type="entry name" value="Nucleotide-diphossugar_trans"/>
</dbReference>
<keyword evidence="5" id="KW-0547">Nucleotide-binding</keyword>
<dbReference type="SUPFAM" id="SSF53448">
    <property type="entry name" value="Nucleotide-diphospho-sugar transferases"/>
    <property type="match status" value="1"/>
</dbReference>
<dbReference type="NCBIfam" id="TIGR01479">
    <property type="entry name" value="GMP_PMI"/>
    <property type="match status" value="1"/>
</dbReference>
<reference evidence="11 12" key="1">
    <citation type="submission" date="2006-08" db="EMBL/GenBank/DDBJ databases">
        <title>Complete sequence of Maricaulis maris MCS10.</title>
        <authorList>
            <consortium name="US DOE Joint Genome Institute"/>
            <person name="Copeland A."/>
            <person name="Lucas S."/>
            <person name="Lapidus A."/>
            <person name="Barry K."/>
            <person name="Detter J.C."/>
            <person name="Glavina del Rio T."/>
            <person name="Hammon N."/>
            <person name="Israni S."/>
            <person name="Dalin E."/>
            <person name="Tice H."/>
            <person name="Pitluck S."/>
            <person name="Saunders E."/>
            <person name="Brettin T."/>
            <person name="Bruce D."/>
            <person name="Han C."/>
            <person name="Tapia R."/>
            <person name="Gilna P."/>
            <person name="Schmutz J."/>
            <person name="Larimer F."/>
            <person name="Land M."/>
            <person name="Hauser L."/>
            <person name="Kyrpides N."/>
            <person name="Mikhailova N."/>
            <person name="Viollier P."/>
            <person name="Stephens C."/>
            <person name="Richardson P."/>
        </authorList>
    </citation>
    <scope>NUCLEOTIDE SEQUENCE [LARGE SCALE GENOMIC DNA]</scope>
    <source>
        <strain evidence="11 12">MCS10</strain>
    </source>
</reference>
<evidence type="ECO:0000256" key="2">
    <source>
        <dbReference type="ARBA" id="ARBA00012387"/>
    </source>
</evidence>
<protein>
    <recommendedName>
        <fullName evidence="2">mannose-1-phosphate guanylyltransferase</fullName>
        <ecNumber evidence="2">2.7.7.13</ecNumber>
    </recommendedName>
</protein>
<dbReference type="EMBL" id="CP000449">
    <property type="protein sequence ID" value="ABI66726.1"/>
    <property type="molecule type" value="Genomic_DNA"/>
</dbReference>
<name>Q0ALW7_MARMM</name>
<dbReference type="PANTHER" id="PTHR46390:SF1">
    <property type="entry name" value="MANNOSE-1-PHOSPHATE GUANYLYLTRANSFERASE"/>
    <property type="match status" value="1"/>
</dbReference>
<dbReference type="FunFam" id="3.90.550.10:FF:000046">
    <property type="entry name" value="Mannose-1-phosphate guanylyltransferase (GDP)"/>
    <property type="match status" value="1"/>
</dbReference>
<dbReference type="eggNOG" id="COG0836">
    <property type="taxonomic scope" value="Bacteria"/>
</dbReference>
<dbReference type="InterPro" id="IPR051161">
    <property type="entry name" value="Mannose-6P_isomerase_type2"/>
</dbReference>
<evidence type="ECO:0000313" key="12">
    <source>
        <dbReference type="Proteomes" id="UP000001964"/>
    </source>
</evidence>
<dbReference type="GO" id="GO:0004475">
    <property type="term" value="F:mannose-1-phosphate guanylyltransferase (GTP) activity"/>
    <property type="evidence" value="ECO:0007669"/>
    <property type="project" value="UniProtKB-EC"/>
</dbReference>
<dbReference type="GO" id="GO:0005525">
    <property type="term" value="F:GTP binding"/>
    <property type="evidence" value="ECO:0007669"/>
    <property type="project" value="UniProtKB-KW"/>
</dbReference>
<sequence length="361" mass="38721">MSVVVPVIMSGGSGTRLWPLSRASHPKQLHALVSEMSMVQETVMRVSATREDFDIAPPIIVLNERQHELARLQLTELGVAPSHYVVEPVARNTAAVAAVAAALVAREYGEEALVLLLPADHHIRDGDAFHAAITAASSLAESGCIVTFGIQPSAPETGYGYIERGNRLDPGYRVKRFTEKPDVATAQRFIATGDYYWNAGIFMFGSGTVLAEMDGHCPDISSSSRAALADASVVDDLVVLCAKRFGECPSNSFDYAIMEKTSKATVVPADIGWSDVGAWSALWDIAEDKTPEGNVARGDVHFVDTQNSYVMTNGRRVGVVGMDNVVVVVTDDAVLVSDGSRTQDVKALVTALQDEGRSELL</sequence>
<evidence type="ECO:0000256" key="4">
    <source>
        <dbReference type="ARBA" id="ARBA00022695"/>
    </source>
</evidence>
<feature type="domain" description="MannoseP isomerase/GMP-like beta-helix" evidence="10">
    <location>
        <begin position="302"/>
        <end position="352"/>
    </location>
</feature>
<dbReference type="InterPro" id="IPR005835">
    <property type="entry name" value="NTP_transferase_dom"/>
</dbReference>
<evidence type="ECO:0000313" key="11">
    <source>
        <dbReference type="EMBL" id="ABI66726.1"/>
    </source>
</evidence>
<comment type="catalytic activity">
    <reaction evidence="7">
        <text>alpha-D-mannose 1-phosphate + GTP + H(+) = GDP-alpha-D-mannose + diphosphate</text>
        <dbReference type="Rhea" id="RHEA:15229"/>
        <dbReference type="ChEBI" id="CHEBI:15378"/>
        <dbReference type="ChEBI" id="CHEBI:33019"/>
        <dbReference type="ChEBI" id="CHEBI:37565"/>
        <dbReference type="ChEBI" id="CHEBI:57527"/>
        <dbReference type="ChEBI" id="CHEBI:58409"/>
        <dbReference type="EC" id="2.7.7.13"/>
    </reaction>
</comment>